<name>A0A6G0XRT4_9STRA</name>
<feature type="region of interest" description="Disordered" evidence="1">
    <location>
        <begin position="54"/>
        <end position="105"/>
    </location>
</feature>
<accession>A0A6G0XRT4</accession>
<feature type="compositionally biased region" description="Polar residues" evidence="1">
    <location>
        <begin position="54"/>
        <end position="65"/>
    </location>
</feature>
<evidence type="ECO:0000313" key="3">
    <source>
        <dbReference type="Proteomes" id="UP000481153"/>
    </source>
</evidence>
<comment type="caution">
    <text evidence="2">The sequence shown here is derived from an EMBL/GenBank/DDBJ whole genome shotgun (WGS) entry which is preliminary data.</text>
</comment>
<dbReference type="VEuPathDB" id="FungiDB:AeMF1_013750"/>
<dbReference type="EMBL" id="VJMJ01000019">
    <property type="protein sequence ID" value="KAF0743286.1"/>
    <property type="molecule type" value="Genomic_DNA"/>
</dbReference>
<dbReference type="AlphaFoldDB" id="A0A6G0XRT4"/>
<evidence type="ECO:0000256" key="1">
    <source>
        <dbReference type="SAM" id="MobiDB-lite"/>
    </source>
</evidence>
<feature type="compositionally biased region" description="Basic and acidic residues" evidence="1">
    <location>
        <begin position="67"/>
        <end position="93"/>
    </location>
</feature>
<evidence type="ECO:0000313" key="2">
    <source>
        <dbReference type="EMBL" id="KAF0743286.1"/>
    </source>
</evidence>
<keyword evidence="3" id="KW-1185">Reference proteome</keyword>
<feature type="region of interest" description="Disordered" evidence="1">
    <location>
        <begin position="1"/>
        <end position="25"/>
    </location>
</feature>
<gene>
    <name evidence="2" type="ORF">Ae201684_001975</name>
</gene>
<reference evidence="2 3" key="1">
    <citation type="submission" date="2019-07" db="EMBL/GenBank/DDBJ databases">
        <title>Genomics analysis of Aphanomyces spp. identifies a new class of oomycete effector associated with host adaptation.</title>
        <authorList>
            <person name="Gaulin E."/>
        </authorList>
    </citation>
    <scope>NUCLEOTIDE SEQUENCE [LARGE SCALE GENOMIC DNA]</scope>
    <source>
        <strain evidence="2 3">ATCC 201684</strain>
    </source>
</reference>
<sequence>MQNPKPIMAAQTAAPGTGTDEVYRPAPDFKKIDLEPEEEEVDETYMTLQRLLQTFNSTRQPTVVQSEEERRREEREAQRRELYDEANNEREADNTGNSRSAAERRIRSRVWSTTCSLPPPEMIIRDRWLSQDVDDSEDLYSILHPAIIRASFRPPTSHPKIEVIVTPDHEALLASLPRSQRAVSCGERMLKPPKSTWYLRGKNMEVQ</sequence>
<dbReference type="Proteomes" id="UP000481153">
    <property type="component" value="Unassembled WGS sequence"/>
</dbReference>
<protein>
    <submittedName>
        <fullName evidence="2">Uncharacterized protein</fullName>
    </submittedName>
</protein>
<organism evidence="2 3">
    <name type="scientific">Aphanomyces euteiches</name>
    <dbReference type="NCBI Taxonomy" id="100861"/>
    <lineage>
        <taxon>Eukaryota</taxon>
        <taxon>Sar</taxon>
        <taxon>Stramenopiles</taxon>
        <taxon>Oomycota</taxon>
        <taxon>Saprolegniomycetes</taxon>
        <taxon>Saprolegniales</taxon>
        <taxon>Verrucalvaceae</taxon>
        <taxon>Aphanomyces</taxon>
    </lineage>
</organism>
<proteinExistence type="predicted"/>